<evidence type="ECO:0000313" key="6">
    <source>
        <dbReference type="EMBL" id="GAA95515.1"/>
    </source>
</evidence>
<reference evidence="6 7" key="2">
    <citation type="journal article" date="2012" name="Open Biol.">
        <title>Characteristics of nucleosomes and linker DNA regions on the genome of the basidiomycete Mixia osmundae revealed by mono- and dinucleosome mapping.</title>
        <authorList>
            <person name="Nishida H."/>
            <person name="Kondo S."/>
            <person name="Matsumoto T."/>
            <person name="Suzuki Y."/>
            <person name="Yoshikawa H."/>
            <person name="Taylor T.D."/>
            <person name="Sugiyama J."/>
        </authorList>
    </citation>
    <scope>NUCLEOTIDE SEQUENCE [LARGE SCALE GENOMIC DNA]</scope>
    <source>
        <strain evidence="7">CBS 9802 / IAM 14324 / JCM 22182 / KY 12970</strain>
    </source>
</reference>
<evidence type="ECO:0000259" key="5">
    <source>
        <dbReference type="PROSITE" id="PS50238"/>
    </source>
</evidence>
<dbReference type="PROSITE" id="PS50003">
    <property type="entry name" value="PH_DOMAIN"/>
    <property type="match status" value="1"/>
</dbReference>
<dbReference type="GO" id="GO:0005737">
    <property type="term" value="C:cytoplasm"/>
    <property type="evidence" value="ECO:0007669"/>
    <property type="project" value="TreeGrafter"/>
</dbReference>
<evidence type="ECO:0000259" key="3">
    <source>
        <dbReference type="PROSITE" id="PS50003"/>
    </source>
</evidence>
<dbReference type="PROSITE" id="PS50195">
    <property type="entry name" value="PX"/>
    <property type="match status" value="1"/>
</dbReference>
<keyword evidence="1" id="KW-0343">GTPase activation</keyword>
<proteinExistence type="predicted"/>
<feature type="compositionally biased region" description="Polar residues" evidence="2">
    <location>
        <begin position="732"/>
        <end position="746"/>
    </location>
</feature>
<feature type="compositionally biased region" description="Polar residues" evidence="2">
    <location>
        <begin position="1094"/>
        <end position="1113"/>
    </location>
</feature>
<dbReference type="GO" id="GO:0035091">
    <property type="term" value="F:phosphatidylinositol binding"/>
    <property type="evidence" value="ECO:0007669"/>
    <property type="project" value="InterPro"/>
</dbReference>
<feature type="domain" description="Rho-GAP" evidence="5">
    <location>
        <begin position="885"/>
        <end position="1092"/>
    </location>
</feature>
<dbReference type="SUPFAM" id="SSF48350">
    <property type="entry name" value="GTPase activation domain, GAP"/>
    <property type="match status" value="1"/>
</dbReference>
<dbReference type="SUPFAM" id="SSF64268">
    <property type="entry name" value="PX domain"/>
    <property type="match status" value="1"/>
</dbReference>
<dbReference type="InterPro" id="IPR000198">
    <property type="entry name" value="RhoGAP_dom"/>
</dbReference>
<dbReference type="Gene3D" id="3.30.1520.10">
    <property type="entry name" value="Phox-like domain"/>
    <property type="match status" value="1"/>
</dbReference>
<dbReference type="PANTHER" id="PTHR23176">
    <property type="entry name" value="RHO/RAC/CDC GTPASE-ACTIVATING PROTEIN"/>
    <property type="match status" value="1"/>
</dbReference>
<dbReference type="SUPFAM" id="SSF50729">
    <property type="entry name" value="PH domain-like"/>
    <property type="match status" value="1"/>
</dbReference>
<dbReference type="Gene3D" id="1.10.555.10">
    <property type="entry name" value="Rho GTPase activation protein"/>
    <property type="match status" value="1"/>
</dbReference>
<dbReference type="InterPro" id="IPR001849">
    <property type="entry name" value="PH_domain"/>
</dbReference>
<organism evidence="6 7">
    <name type="scientific">Mixia osmundae (strain CBS 9802 / IAM 14324 / JCM 22182 / KY 12970)</name>
    <dbReference type="NCBI Taxonomy" id="764103"/>
    <lineage>
        <taxon>Eukaryota</taxon>
        <taxon>Fungi</taxon>
        <taxon>Dikarya</taxon>
        <taxon>Basidiomycota</taxon>
        <taxon>Pucciniomycotina</taxon>
        <taxon>Mixiomycetes</taxon>
        <taxon>Mixiales</taxon>
        <taxon>Mixiaceae</taxon>
        <taxon>Mixia</taxon>
    </lineage>
</organism>
<dbReference type="CDD" id="cd06093">
    <property type="entry name" value="PX_domain"/>
    <property type="match status" value="1"/>
</dbReference>
<feature type="region of interest" description="Disordered" evidence="2">
    <location>
        <begin position="687"/>
        <end position="797"/>
    </location>
</feature>
<protein>
    <recommendedName>
        <fullName evidence="8">RhoGAP-domain-containing protein</fullName>
    </recommendedName>
</protein>
<evidence type="ECO:0000313" key="7">
    <source>
        <dbReference type="Proteomes" id="UP000009131"/>
    </source>
</evidence>
<feature type="compositionally biased region" description="Polar residues" evidence="2">
    <location>
        <begin position="370"/>
        <end position="383"/>
    </location>
</feature>
<evidence type="ECO:0000259" key="4">
    <source>
        <dbReference type="PROSITE" id="PS50195"/>
    </source>
</evidence>
<evidence type="ECO:0008006" key="8">
    <source>
        <dbReference type="Google" id="ProtNLM"/>
    </source>
</evidence>
<dbReference type="InterPro" id="IPR050729">
    <property type="entry name" value="Rho-GAP"/>
</dbReference>
<feature type="domain" description="PH" evidence="3">
    <location>
        <begin position="574"/>
        <end position="682"/>
    </location>
</feature>
<dbReference type="Gene3D" id="2.30.29.30">
    <property type="entry name" value="Pleckstrin-homology domain (PH domain)/Phosphotyrosine-binding domain (PTB)"/>
    <property type="match status" value="1"/>
</dbReference>
<dbReference type="InterPro" id="IPR011993">
    <property type="entry name" value="PH-like_dom_sf"/>
</dbReference>
<dbReference type="GO" id="GO:0005096">
    <property type="term" value="F:GTPase activator activity"/>
    <property type="evidence" value="ECO:0007669"/>
    <property type="project" value="UniProtKB-KW"/>
</dbReference>
<dbReference type="STRING" id="764103.G7DY55"/>
<comment type="caution">
    <text evidence="6">The sequence shown here is derived from an EMBL/GenBank/DDBJ whole genome shotgun (WGS) entry which is preliminary data.</text>
</comment>
<feature type="domain" description="PX" evidence="4">
    <location>
        <begin position="440"/>
        <end position="575"/>
    </location>
</feature>
<dbReference type="InterPro" id="IPR001683">
    <property type="entry name" value="PX_dom"/>
</dbReference>
<dbReference type="eggNOG" id="KOG4269">
    <property type="taxonomic scope" value="Eukaryota"/>
</dbReference>
<accession>G7DY55</accession>
<evidence type="ECO:0000256" key="2">
    <source>
        <dbReference type="SAM" id="MobiDB-lite"/>
    </source>
</evidence>
<dbReference type="GO" id="GO:0007165">
    <property type="term" value="P:signal transduction"/>
    <property type="evidence" value="ECO:0007669"/>
    <property type="project" value="InterPro"/>
</dbReference>
<feature type="compositionally biased region" description="Basic and acidic residues" evidence="2">
    <location>
        <begin position="1155"/>
        <end position="1166"/>
    </location>
</feature>
<dbReference type="AlphaFoldDB" id="G7DY55"/>
<dbReference type="InterPro" id="IPR036871">
    <property type="entry name" value="PX_dom_sf"/>
</dbReference>
<name>G7DY55_MIXOS</name>
<dbReference type="PANTHER" id="PTHR23176:SF129">
    <property type="entry name" value="RHO GTPASE ACTIVATING PROTEIN AT 16F, ISOFORM E-RELATED"/>
    <property type="match status" value="1"/>
</dbReference>
<feature type="compositionally biased region" description="Polar residues" evidence="2">
    <location>
        <begin position="243"/>
        <end position="269"/>
    </location>
</feature>
<dbReference type="OrthoDB" id="185175at2759"/>
<evidence type="ECO:0000256" key="1">
    <source>
        <dbReference type="ARBA" id="ARBA00022468"/>
    </source>
</evidence>
<feature type="compositionally biased region" description="Polar residues" evidence="2">
    <location>
        <begin position="352"/>
        <end position="362"/>
    </location>
</feature>
<dbReference type="InterPro" id="IPR008936">
    <property type="entry name" value="Rho_GTPase_activation_prot"/>
</dbReference>
<dbReference type="Pfam" id="PF00787">
    <property type="entry name" value="PX"/>
    <property type="match status" value="1"/>
</dbReference>
<reference evidence="6 7" key="1">
    <citation type="journal article" date="2011" name="J. Gen. Appl. Microbiol.">
        <title>Draft genome sequencing of the enigmatic basidiomycete Mixia osmundae.</title>
        <authorList>
            <person name="Nishida H."/>
            <person name="Nagatsuka Y."/>
            <person name="Sugiyama J."/>
        </authorList>
    </citation>
    <scope>NUCLEOTIDE SEQUENCE [LARGE SCALE GENOMIC DNA]</scope>
    <source>
        <strain evidence="7">CBS 9802 / IAM 14324 / JCM 22182 / KY 12970</strain>
    </source>
</reference>
<dbReference type="Pfam" id="PF00169">
    <property type="entry name" value="PH"/>
    <property type="match status" value="1"/>
</dbReference>
<feature type="compositionally biased region" description="Polar residues" evidence="2">
    <location>
        <begin position="285"/>
        <end position="295"/>
    </location>
</feature>
<feature type="region of interest" description="Disordered" evidence="2">
    <location>
        <begin position="232"/>
        <end position="428"/>
    </location>
</feature>
<dbReference type="SMART" id="SM00324">
    <property type="entry name" value="RhoGAP"/>
    <property type="match status" value="1"/>
</dbReference>
<dbReference type="Pfam" id="PF00620">
    <property type="entry name" value="RhoGAP"/>
    <property type="match status" value="1"/>
</dbReference>
<dbReference type="EMBL" id="BABT02000062">
    <property type="protein sequence ID" value="GAA95515.1"/>
    <property type="molecule type" value="Genomic_DNA"/>
</dbReference>
<gene>
    <name evidence="6" type="primary">Mo02170</name>
    <name evidence="6" type="ORF">E5Q_02170</name>
</gene>
<feature type="region of interest" description="Disordered" evidence="2">
    <location>
        <begin position="1079"/>
        <end position="1118"/>
    </location>
</feature>
<feature type="compositionally biased region" description="Polar residues" evidence="2">
    <location>
        <begin position="695"/>
        <end position="712"/>
    </location>
</feature>
<dbReference type="HOGENOM" id="CLU_274647_0_0_1"/>
<dbReference type="InParanoid" id="G7DY55"/>
<feature type="region of interest" description="Disordered" evidence="2">
    <location>
        <begin position="143"/>
        <end position="185"/>
    </location>
</feature>
<dbReference type="PROSITE" id="PS50238">
    <property type="entry name" value="RHOGAP"/>
    <property type="match status" value="1"/>
</dbReference>
<dbReference type="CDD" id="cd13277">
    <property type="entry name" value="PH_Bem3"/>
    <property type="match status" value="1"/>
</dbReference>
<keyword evidence="7" id="KW-1185">Reference proteome</keyword>
<dbReference type="Proteomes" id="UP000009131">
    <property type="component" value="Unassembled WGS sequence"/>
</dbReference>
<feature type="region of interest" description="Disordered" evidence="2">
    <location>
        <begin position="1133"/>
        <end position="1166"/>
    </location>
</feature>
<dbReference type="SMART" id="SM00233">
    <property type="entry name" value="PH"/>
    <property type="match status" value="1"/>
</dbReference>
<sequence length="1166" mass="126732">MTVSQAIPVAASAGIEEVISASPSISALEDPVALTDGHTSSATTRTRWLDLVTLYGSSEAALDALIRSHDTLPASASAETLLPQPTAESRDLLDDAPATTTNAASTPSITADTEPKRLLAENTKLWQLVSTLKRERDALARQVKRNRQPSGALANGCNHDGSDSELAPVVPAKSSSGADHLKPETVTPSQKIAVAITKARTRIAQLEAIVRRAGLPLPGESEVMDLRAPTALQTAPHSEPKPATTSEGLPVPAQTTDDSASQTSHTESVAPSEMVATESAHTHDVTSPTSSGEQITPQVPPHTQPPVGLRKSSTKRDPSSQQALPPPPMRTVTRPVSRVEPKQAKHALPSLPVSSHYPTSSLRLPGEVSSEASESAPTPQLQVATDPLLIEHSDQPRRSPRQTASTHSHAKPAEDAPRSPVPVVEQAASQSHFTPALLPFTTVAVKRSHVRTGDRGKQVICFIIGVTLDIPSDRDTGGLGGTSSWAVEKSYQDLVNLESQLKSKLVRSMVRRLAPFPDKALFKDNAPGKIDQRRQDIELFLRSAIALPNELLTELCYFLATNVYSDNMMPVSNAASKTGYLTKRGRLNGWRTRYYVLHGSNLDYYESQHGAHLGTIEIRGAQIGRQQASREQIANPEAYRHAFLVREARERNGVREELDHVLCAFDDAERDEWVGVLASWITGGFVEDPDMPSASDRTQQSGDPTARQQTPKVRSFKLSAPDTPPPQRASKTKSTSSSGRPRTATNPVGDDNDKTRSKGFRRFVGNNLSTSGSLPSRLNDVASEHQSLSSQTRSEELHSPIAGSIPLYNRTNESEVRSVADKRNTTISGPTNAAIITGAFKTPAMPEDRRSKGKTSFWNFASRTERKDSVTAMPCELINRPVFGVPLEAAIEVARIREGFELPAVVYRCVEYLEAREAVKEEGIYRLSGSSAVIKALKERFDTEGDINLLSEVTYHDPHAVAGLLKSYLRELPSHVLTRERHRAFLEIADIPDRATKVNALGALISQLPMPNYTLLRFMAAHLIHVVQNEPLNKMSLRNIGIVFSPTLAIPGTLFNLFLVEFDLVFALKGDVPTPAMLESVTNPVDPESPLLPRSSQSSDAAQTKRNNRNSQLYHEVGAPQLLESRERAIQESEEVYASVESPKPGLVAFPSTESGDRAAEKSRSL</sequence>
<feature type="compositionally biased region" description="Polar residues" evidence="2">
    <location>
        <begin position="766"/>
        <end position="776"/>
    </location>
</feature>